<proteinExistence type="predicted"/>
<evidence type="ECO:0000256" key="1">
    <source>
        <dbReference type="SAM" id="MobiDB-lite"/>
    </source>
</evidence>
<name>A0A1C7NPH9_9FUNG</name>
<dbReference type="InParanoid" id="A0A1C7NPH9"/>
<reference evidence="2 3" key="1">
    <citation type="submission" date="2016-03" db="EMBL/GenBank/DDBJ databases">
        <title>Choanephora cucurbitarum.</title>
        <authorList>
            <person name="Min B."/>
            <person name="Park H."/>
            <person name="Park J.-H."/>
            <person name="Shin H.-D."/>
            <person name="Choi I.-G."/>
        </authorList>
    </citation>
    <scope>NUCLEOTIDE SEQUENCE [LARGE SCALE GENOMIC DNA]</scope>
    <source>
        <strain evidence="2 3">KUS-F28377</strain>
    </source>
</reference>
<keyword evidence="3" id="KW-1185">Reference proteome</keyword>
<organism evidence="2 3">
    <name type="scientific">Choanephora cucurbitarum</name>
    <dbReference type="NCBI Taxonomy" id="101091"/>
    <lineage>
        <taxon>Eukaryota</taxon>
        <taxon>Fungi</taxon>
        <taxon>Fungi incertae sedis</taxon>
        <taxon>Mucoromycota</taxon>
        <taxon>Mucoromycotina</taxon>
        <taxon>Mucoromycetes</taxon>
        <taxon>Mucorales</taxon>
        <taxon>Mucorineae</taxon>
        <taxon>Choanephoraceae</taxon>
        <taxon>Choanephoroideae</taxon>
        <taxon>Choanephora</taxon>
    </lineage>
</organism>
<comment type="caution">
    <text evidence="2">The sequence shown here is derived from an EMBL/GenBank/DDBJ whole genome shotgun (WGS) entry which is preliminary data.</text>
</comment>
<dbReference type="AlphaFoldDB" id="A0A1C7NPH9"/>
<sequence>MYDFDGKSVQNHVVTTDRALYDVSPTAYLNQPIQHNNLESSIPNSPAYPAHSTTSQNYQNKKTYNLQDVYNAYEQHNTFAQNNTYVQPNAYTNVETYNNYNDFSHLDACHMPTAQMQTNEAYRQHGTYYHQNDYSQQQKSTYF</sequence>
<dbReference type="Proteomes" id="UP000093000">
    <property type="component" value="Unassembled WGS sequence"/>
</dbReference>
<gene>
    <name evidence="2" type="ORF">A0J61_01033</name>
</gene>
<feature type="region of interest" description="Disordered" evidence="1">
    <location>
        <begin position="36"/>
        <end position="55"/>
    </location>
</feature>
<protein>
    <submittedName>
        <fullName evidence="2">Uncharacterized protein</fullName>
    </submittedName>
</protein>
<evidence type="ECO:0000313" key="3">
    <source>
        <dbReference type="Proteomes" id="UP000093000"/>
    </source>
</evidence>
<evidence type="ECO:0000313" key="2">
    <source>
        <dbReference type="EMBL" id="OBZ90908.1"/>
    </source>
</evidence>
<dbReference type="OrthoDB" id="2274012at2759"/>
<accession>A0A1C7NPH9</accession>
<dbReference type="EMBL" id="LUGH01000029">
    <property type="protein sequence ID" value="OBZ90908.1"/>
    <property type="molecule type" value="Genomic_DNA"/>
</dbReference>